<sequence length="238" mass="25666">MSEVDQTRRRMIFRTLQGVTLTAVGGAFWAGFVHENAQAELVLRPPGALAEDDFLATCIRCGLCVADCPYDTLKLGAYGDDVPVGTPFFEPRKVPCYLCEDIPCAAACPTGALDLLSLTDEGGELDVARSRMGVAVVDYNNCIAARGLRCDACVRACPYMGDAIFVDTRRNPRTGKHAMLVPIVDADYCTGCGLCEHACVTEKASIFVLPRDVALGRAGEHYDLPAPNFTPEVPENEI</sequence>
<evidence type="ECO:0000256" key="1">
    <source>
        <dbReference type="ARBA" id="ARBA00022448"/>
    </source>
</evidence>
<evidence type="ECO:0000256" key="3">
    <source>
        <dbReference type="ARBA" id="ARBA00022723"/>
    </source>
</evidence>
<keyword evidence="5" id="KW-0249">Electron transport</keyword>
<dbReference type="GO" id="GO:0051539">
    <property type="term" value="F:4 iron, 4 sulfur cluster binding"/>
    <property type="evidence" value="ECO:0007669"/>
    <property type="project" value="UniProtKB-KW"/>
</dbReference>
<evidence type="ECO:0000256" key="8">
    <source>
        <dbReference type="SAM" id="Phobius"/>
    </source>
</evidence>
<dbReference type="SUPFAM" id="SSF54862">
    <property type="entry name" value="4Fe-4S ferredoxins"/>
    <property type="match status" value="1"/>
</dbReference>
<feature type="domain" description="4Fe-4S ferredoxin-type" evidence="9">
    <location>
        <begin position="85"/>
        <end position="118"/>
    </location>
</feature>
<feature type="domain" description="4Fe-4S ferredoxin-type" evidence="9">
    <location>
        <begin position="47"/>
        <end position="78"/>
    </location>
</feature>
<feature type="domain" description="4Fe-4S ferredoxin-type" evidence="9">
    <location>
        <begin position="133"/>
        <end position="169"/>
    </location>
</feature>
<keyword evidence="3" id="KW-0479">Metal-binding</keyword>
<feature type="domain" description="4Fe-4S ferredoxin-type" evidence="9">
    <location>
        <begin position="180"/>
        <end position="211"/>
    </location>
</feature>
<dbReference type="GO" id="GO:0046872">
    <property type="term" value="F:metal ion binding"/>
    <property type="evidence" value="ECO:0007669"/>
    <property type="project" value="UniProtKB-KW"/>
</dbReference>
<evidence type="ECO:0000313" key="10">
    <source>
        <dbReference type="EMBL" id="GEM90436.1"/>
    </source>
</evidence>
<dbReference type="InterPro" id="IPR004494">
    <property type="entry name" value="MauM_NapG"/>
</dbReference>
<dbReference type="InterPro" id="IPR017900">
    <property type="entry name" value="4Fe4S_Fe_S_CS"/>
</dbReference>
<dbReference type="NCBIfam" id="NF007012">
    <property type="entry name" value="PRK09476.1"/>
    <property type="match status" value="1"/>
</dbReference>
<organism evidence="10 11">
    <name type="scientific">Oceanithermus desulfurans NBRC 100063</name>
    <dbReference type="NCBI Taxonomy" id="1227550"/>
    <lineage>
        <taxon>Bacteria</taxon>
        <taxon>Thermotogati</taxon>
        <taxon>Deinococcota</taxon>
        <taxon>Deinococci</taxon>
        <taxon>Thermales</taxon>
        <taxon>Thermaceae</taxon>
        <taxon>Oceanithermus</taxon>
    </lineage>
</organism>
<feature type="transmembrane region" description="Helical" evidence="8">
    <location>
        <begin position="12"/>
        <end position="32"/>
    </location>
</feature>
<keyword evidence="8" id="KW-0812">Transmembrane</keyword>
<dbReference type="NCBIfam" id="TIGR00397">
    <property type="entry name" value="mauM_napG"/>
    <property type="match status" value="1"/>
</dbReference>
<dbReference type="PROSITE" id="PS51379">
    <property type="entry name" value="4FE4S_FER_2"/>
    <property type="match status" value="4"/>
</dbReference>
<keyword evidence="2" id="KW-0004">4Fe-4S</keyword>
<dbReference type="PANTHER" id="PTHR42859:SF10">
    <property type="entry name" value="DIMETHYLSULFOXIDE REDUCTASE CHAIN B"/>
    <property type="match status" value="1"/>
</dbReference>
<dbReference type="RefSeq" id="WP_147148165.1">
    <property type="nucleotide sequence ID" value="NZ_BJXN01000013.1"/>
</dbReference>
<keyword evidence="8" id="KW-1133">Transmembrane helix</keyword>
<dbReference type="InterPro" id="IPR017896">
    <property type="entry name" value="4Fe4S_Fe-S-bd"/>
</dbReference>
<keyword evidence="8" id="KW-0472">Membrane</keyword>
<dbReference type="PANTHER" id="PTHR42859">
    <property type="entry name" value="OXIDOREDUCTASE"/>
    <property type="match status" value="1"/>
</dbReference>
<comment type="caution">
    <text evidence="10">The sequence shown here is derived from an EMBL/GenBank/DDBJ whole genome shotgun (WGS) entry which is preliminary data.</text>
</comment>
<keyword evidence="7" id="KW-0411">Iron-sulfur</keyword>
<keyword evidence="1" id="KW-0813">Transport</keyword>
<dbReference type="Gene3D" id="3.30.70.20">
    <property type="match status" value="2"/>
</dbReference>
<keyword evidence="4" id="KW-0677">Repeat</keyword>
<evidence type="ECO:0000256" key="6">
    <source>
        <dbReference type="ARBA" id="ARBA00023004"/>
    </source>
</evidence>
<reference evidence="10 11" key="1">
    <citation type="submission" date="2019-07" db="EMBL/GenBank/DDBJ databases">
        <title>Whole genome shotgun sequence of Oceanithermus desulfurans NBRC 100063.</title>
        <authorList>
            <person name="Hosoyama A."/>
            <person name="Uohara A."/>
            <person name="Ohji S."/>
            <person name="Ichikawa N."/>
        </authorList>
    </citation>
    <scope>NUCLEOTIDE SEQUENCE [LARGE SCALE GENOMIC DNA]</scope>
    <source>
        <strain evidence="10 11">NBRC 100063</strain>
    </source>
</reference>
<dbReference type="OrthoDB" id="9810688at2"/>
<evidence type="ECO:0000313" key="11">
    <source>
        <dbReference type="Proteomes" id="UP000321827"/>
    </source>
</evidence>
<protein>
    <submittedName>
        <fullName evidence="10">Ferredoxin-type protein NapG</fullName>
    </submittedName>
</protein>
<dbReference type="InterPro" id="IPR050294">
    <property type="entry name" value="RnfB_subfamily"/>
</dbReference>
<evidence type="ECO:0000256" key="7">
    <source>
        <dbReference type="ARBA" id="ARBA00023014"/>
    </source>
</evidence>
<evidence type="ECO:0000256" key="2">
    <source>
        <dbReference type="ARBA" id="ARBA00022485"/>
    </source>
</evidence>
<evidence type="ECO:0000256" key="5">
    <source>
        <dbReference type="ARBA" id="ARBA00022982"/>
    </source>
</evidence>
<dbReference type="Proteomes" id="UP000321827">
    <property type="component" value="Unassembled WGS sequence"/>
</dbReference>
<dbReference type="PROSITE" id="PS00198">
    <property type="entry name" value="4FE4S_FER_1"/>
    <property type="match status" value="1"/>
</dbReference>
<keyword evidence="6" id="KW-0408">Iron</keyword>
<evidence type="ECO:0000256" key="4">
    <source>
        <dbReference type="ARBA" id="ARBA00022737"/>
    </source>
</evidence>
<gene>
    <name evidence="10" type="primary">napG</name>
    <name evidence="10" type="ORF">ODE01S_18700</name>
</gene>
<proteinExistence type="predicted"/>
<accession>A0A511RNQ9</accession>
<dbReference type="EMBL" id="BJXN01000013">
    <property type="protein sequence ID" value="GEM90436.1"/>
    <property type="molecule type" value="Genomic_DNA"/>
</dbReference>
<name>A0A511RNQ9_9DEIN</name>
<evidence type="ECO:0000259" key="9">
    <source>
        <dbReference type="PROSITE" id="PS51379"/>
    </source>
</evidence>
<dbReference type="AlphaFoldDB" id="A0A511RNQ9"/>
<dbReference type="Pfam" id="PF12838">
    <property type="entry name" value="Fer4_7"/>
    <property type="match status" value="2"/>
</dbReference>
<dbReference type="CDD" id="cd16373">
    <property type="entry name" value="DMSOR_beta_like"/>
    <property type="match status" value="1"/>
</dbReference>